<keyword evidence="3" id="KW-1185">Reference proteome</keyword>
<dbReference type="Pfam" id="PF24681">
    <property type="entry name" value="Kelch_KLHDC2_KLHL20_DRC7"/>
    <property type="match status" value="1"/>
</dbReference>
<accession>A0A397VGX1</accession>
<proteinExistence type="predicted"/>
<dbReference type="STRING" id="44941.A0A397VGX1"/>
<dbReference type="InterPro" id="IPR011043">
    <property type="entry name" value="Gal_Oxase/kelch_b-propeller"/>
</dbReference>
<dbReference type="AlphaFoldDB" id="A0A397VGX1"/>
<protein>
    <recommendedName>
        <fullName evidence="4">Galactose oxidase</fullName>
    </recommendedName>
</protein>
<comment type="caution">
    <text evidence="2">The sequence shown here is derived from an EMBL/GenBank/DDBJ whole genome shotgun (WGS) entry which is preliminary data.</text>
</comment>
<organism evidence="2 3">
    <name type="scientific">Gigaspora rosea</name>
    <dbReference type="NCBI Taxonomy" id="44941"/>
    <lineage>
        <taxon>Eukaryota</taxon>
        <taxon>Fungi</taxon>
        <taxon>Fungi incertae sedis</taxon>
        <taxon>Mucoromycota</taxon>
        <taxon>Glomeromycotina</taxon>
        <taxon>Glomeromycetes</taxon>
        <taxon>Diversisporales</taxon>
        <taxon>Gigasporaceae</taxon>
        <taxon>Gigaspora</taxon>
    </lineage>
</organism>
<dbReference type="Gene3D" id="2.120.10.80">
    <property type="entry name" value="Kelch-type beta propeller"/>
    <property type="match status" value="1"/>
</dbReference>
<keyword evidence="1" id="KW-0472">Membrane</keyword>
<gene>
    <name evidence="2" type="ORF">C2G38_2079222</name>
</gene>
<dbReference type="OrthoDB" id="2336178at2759"/>
<dbReference type="SUPFAM" id="SSF50965">
    <property type="entry name" value="Galactose oxidase, central domain"/>
    <property type="match status" value="1"/>
</dbReference>
<keyword evidence="1" id="KW-1133">Transmembrane helix</keyword>
<dbReference type="EMBL" id="QKWP01000381">
    <property type="protein sequence ID" value="RIB21071.1"/>
    <property type="molecule type" value="Genomic_DNA"/>
</dbReference>
<evidence type="ECO:0008006" key="4">
    <source>
        <dbReference type="Google" id="ProtNLM"/>
    </source>
</evidence>
<reference evidence="2 3" key="1">
    <citation type="submission" date="2018-06" db="EMBL/GenBank/DDBJ databases">
        <title>Comparative genomics reveals the genomic features of Rhizophagus irregularis, R. cerebriforme, R. diaphanum and Gigaspora rosea, and their symbiotic lifestyle signature.</title>
        <authorList>
            <person name="Morin E."/>
            <person name="San Clemente H."/>
            <person name="Chen E.C.H."/>
            <person name="De La Providencia I."/>
            <person name="Hainaut M."/>
            <person name="Kuo A."/>
            <person name="Kohler A."/>
            <person name="Murat C."/>
            <person name="Tang N."/>
            <person name="Roy S."/>
            <person name="Loubradou J."/>
            <person name="Henrissat B."/>
            <person name="Grigoriev I.V."/>
            <person name="Corradi N."/>
            <person name="Roux C."/>
            <person name="Martin F.M."/>
        </authorList>
    </citation>
    <scope>NUCLEOTIDE SEQUENCE [LARGE SCALE GENOMIC DNA]</scope>
    <source>
        <strain evidence="2 3">DAOM 194757</strain>
    </source>
</reference>
<dbReference type="Proteomes" id="UP000266673">
    <property type="component" value="Unassembled WGS sequence"/>
</dbReference>
<evidence type="ECO:0000313" key="3">
    <source>
        <dbReference type="Proteomes" id="UP000266673"/>
    </source>
</evidence>
<evidence type="ECO:0000256" key="1">
    <source>
        <dbReference type="SAM" id="Phobius"/>
    </source>
</evidence>
<feature type="transmembrane region" description="Helical" evidence="1">
    <location>
        <begin position="162"/>
        <end position="182"/>
    </location>
</feature>
<name>A0A397VGX1_9GLOM</name>
<sequence>MPMKNILIYDIVSDSWLINNTTGNEIEGRTGHTAVMTTDKRIIVYGGLNILRPAFPYLAVLDTSKIPYEWSAPTEENSIGPITEHSSIIIKNYMITAFGRNLSERDYTKYDIKDVYKLNISNPLSYKWSLLATPNNQYNSVDNNSSIFDSINTKTDGVSVRWIVTIIVIVTAVIFLLILIIHKIIQRKTCFRSNTLNTSIDNQSSIKD</sequence>
<keyword evidence="1" id="KW-0812">Transmembrane</keyword>
<evidence type="ECO:0000313" key="2">
    <source>
        <dbReference type="EMBL" id="RIB21071.1"/>
    </source>
</evidence>
<dbReference type="InterPro" id="IPR015915">
    <property type="entry name" value="Kelch-typ_b-propeller"/>
</dbReference>